<dbReference type="AlphaFoldDB" id="E8M326"/>
<proteinExistence type="predicted"/>
<name>E8M326_PHOS4</name>
<organism evidence="1 2">
    <name type="scientific">Vibrio sinaloensis DSM 21326</name>
    <dbReference type="NCBI Taxonomy" id="945550"/>
    <lineage>
        <taxon>Bacteria</taxon>
        <taxon>Pseudomonadati</taxon>
        <taxon>Pseudomonadota</taxon>
        <taxon>Gammaproteobacteria</taxon>
        <taxon>Vibrionales</taxon>
        <taxon>Vibrionaceae</taxon>
        <taxon>Vibrio</taxon>
        <taxon>Vibrio oreintalis group</taxon>
    </lineage>
</organism>
<dbReference type="Proteomes" id="UP000006228">
    <property type="component" value="Unassembled WGS sequence"/>
</dbReference>
<accession>E8M326</accession>
<dbReference type="InterPro" id="IPR021831">
    <property type="entry name" value="ParD-like"/>
</dbReference>
<gene>
    <name evidence="1" type="ORF">VISI1226_12896</name>
</gene>
<sequence>MERLLSISLMRTVFTLFTELYTQKGSSLHRWAVRIKFDQICDVYIIRILNEYGVLAMGIVKISDELHEELRKASSVMSRSINSQAEFWIKIGMLAELHPQLSFNQLVSDLMKSAQVSSHNLSTSESVAAND</sequence>
<reference evidence="1 2" key="1">
    <citation type="journal article" date="2012" name="Int. J. Syst. Evol. Microbiol.">
        <title>Vibrio caribbeanicus sp. nov., isolated from the marine sponge Scleritoderma cyanea.</title>
        <authorList>
            <person name="Hoffmann M."/>
            <person name="Monday S.R."/>
            <person name="Allard M.W."/>
            <person name="Strain E.A."/>
            <person name="Whittaker P."/>
            <person name="Naum M."/>
            <person name="McCarthy P.J."/>
            <person name="Lopez J.V."/>
            <person name="Fischer M."/>
            <person name="Brown E.W."/>
        </authorList>
    </citation>
    <scope>NUCLEOTIDE SEQUENCE [LARGE SCALE GENOMIC DNA]</scope>
    <source>
        <strain evidence="2">DSMZ 21326</strain>
    </source>
</reference>
<evidence type="ECO:0000313" key="1">
    <source>
        <dbReference type="EMBL" id="EGA71684.1"/>
    </source>
</evidence>
<evidence type="ECO:0000313" key="2">
    <source>
        <dbReference type="Proteomes" id="UP000006228"/>
    </source>
</evidence>
<evidence type="ECO:0008006" key="3">
    <source>
        <dbReference type="Google" id="ProtNLM"/>
    </source>
</evidence>
<protein>
    <recommendedName>
        <fullName evidence="3">ParD-like antitoxin of type II toxin-antitoxin system</fullName>
    </recommendedName>
</protein>
<comment type="caution">
    <text evidence="1">The sequence shown here is derived from an EMBL/GenBank/DDBJ whole genome shotgun (WGS) entry which is preliminary data.</text>
</comment>
<dbReference type="EMBL" id="AEVT01000018">
    <property type="protein sequence ID" value="EGA71684.1"/>
    <property type="molecule type" value="Genomic_DNA"/>
</dbReference>
<dbReference type="eggNOG" id="ENOG5032Y12">
    <property type="taxonomic scope" value="Bacteria"/>
</dbReference>
<dbReference type="Pfam" id="PF11903">
    <property type="entry name" value="ParD_like"/>
    <property type="match status" value="1"/>
</dbReference>